<keyword evidence="2" id="KW-1185">Reference proteome</keyword>
<gene>
    <name evidence="1" type="ORF">M9Y10_022214</name>
</gene>
<evidence type="ECO:0008006" key="3">
    <source>
        <dbReference type="Google" id="ProtNLM"/>
    </source>
</evidence>
<dbReference type="Proteomes" id="UP001470230">
    <property type="component" value="Unassembled WGS sequence"/>
</dbReference>
<organism evidence="1 2">
    <name type="scientific">Tritrichomonas musculus</name>
    <dbReference type="NCBI Taxonomy" id="1915356"/>
    <lineage>
        <taxon>Eukaryota</taxon>
        <taxon>Metamonada</taxon>
        <taxon>Parabasalia</taxon>
        <taxon>Tritrichomonadida</taxon>
        <taxon>Tritrichomonadidae</taxon>
        <taxon>Tritrichomonas</taxon>
    </lineage>
</organism>
<comment type="caution">
    <text evidence="1">The sequence shown here is derived from an EMBL/GenBank/DDBJ whole genome shotgun (WGS) entry which is preliminary data.</text>
</comment>
<dbReference type="EMBL" id="JAPFFF010000003">
    <property type="protein sequence ID" value="KAK8893785.1"/>
    <property type="molecule type" value="Genomic_DNA"/>
</dbReference>
<reference evidence="1 2" key="1">
    <citation type="submission" date="2024-04" db="EMBL/GenBank/DDBJ databases">
        <title>Tritrichomonas musculus Genome.</title>
        <authorList>
            <person name="Alves-Ferreira E."/>
            <person name="Grigg M."/>
            <person name="Lorenzi H."/>
            <person name="Galac M."/>
        </authorList>
    </citation>
    <scope>NUCLEOTIDE SEQUENCE [LARGE SCALE GENOMIC DNA]</scope>
    <source>
        <strain evidence="1 2">EAF2021</strain>
    </source>
</reference>
<accession>A0ABR2KRP7</accession>
<name>A0ABR2KRP7_9EUKA</name>
<protein>
    <recommendedName>
        <fullName evidence="3">DUF3447 domain-containing protein</fullName>
    </recommendedName>
</protein>
<evidence type="ECO:0000313" key="1">
    <source>
        <dbReference type="EMBL" id="KAK8893785.1"/>
    </source>
</evidence>
<sequence length="171" mass="20727">MCNHLLEHANIKIIEYSSFFGCMEIINFLIIEEKINLIPSMWEYCIHSENSELIHYHEDNRILPVDNRHEITLKESIKCHHNVVSRYIINYLIKEKDLENDKENDYKNNLYKYSIEYDNYCFFPNSIKYNFYLQYRCEFDYCTLVNLYLKNENIDINAALITTSTNYIIFV</sequence>
<proteinExistence type="predicted"/>
<evidence type="ECO:0000313" key="2">
    <source>
        <dbReference type="Proteomes" id="UP001470230"/>
    </source>
</evidence>